<proteinExistence type="predicted"/>
<name>A0A2H0VF51_9BACT</name>
<dbReference type="Pfam" id="PF01230">
    <property type="entry name" value="HIT"/>
    <property type="match status" value="1"/>
</dbReference>
<accession>A0A2H0VF51</accession>
<feature type="domain" description="HIT" evidence="1">
    <location>
        <begin position="50"/>
        <end position="135"/>
    </location>
</feature>
<evidence type="ECO:0000259" key="1">
    <source>
        <dbReference type="Pfam" id="PF01230"/>
    </source>
</evidence>
<dbReference type="Gene3D" id="3.30.428.10">
    <property type="entry name" value="HIT-like"/>
    <property type="match status" value="1"/>
</dbReference>
<protein>
    <recommendedName>
        <fullName evidence="1">HIT domain-containing protein</fullName>
    </recommendedName>
</protein>
<organism evidence="2 3">
    <name type="scientific">Candidatus Colwellbacteria bacterium CG10_big_fil_rev_8_21_14_0_10_42_22</name>
    <dbReference type="NCBI Taxonomy" id="1974540"/>
    <lineage>
        <taxon>Bacteria</taxon>
        <taxon>Candidatus Colwelliibacteriota</taxon>
    </lineage>
</organism>
<evidence type="ECO:0000313" key="2">
    <source>
        <dbReference type="EMBL" id="PIR97737.1"/>
    </source>
</evidence>
<dbReference type="Proteomes" id="UP000231466">
    <property type="component" value="Unassembled WGS sequence"/>
</dbReference>
<dbReference type="EMBL" id="PFAH01000010">
    <property type="protein sequence ID" value="PIR97737.1"/>
    <property type="molecule type" value="Genomic_DNA"/>
</dbReference>
<reference evidence="3" key="1">
    <citation type="submission" date="2017-09" db="EMBL/GenBank/DDBJ databases">
        <title>Depth-based differentiation of microbial function through sediment-hosted aquifers and enrichment of novel symbionts in the deep terrestrial subsurface.</title>
        <authorList>
            <person name="Probst A.J."/>
            <person name="Ladd B."/>
            <person name="Jarett J.K."/>
            <person name="Geller-Mcgrath D.E."/>
            <person name="Sieber C.M.K."/>
            <person name="Emerson J.B."/>
            <person name="Anantharaman K."/>
            <person name="Thomas B.C."/>
            <person name="Malmstrom R."/>
            <person name="Stieglmeier M."/>
            <person name="Klingl A."/>
            <person name="Woyke T."/>
            <person name="Ryan C.M."/>
            <person name="Banfield J.F."/>
        </authorList>
    </citation>
    <scope>NUCLEOTIDE SEQUENCE [LARGE SCALE GENOMIC DNA]</scope>
</reference>
<dbReference type="GO" id="GO:0003824">
    <property type="term" value="F:catalytic activity"/>
    <property type="evidence" value="ECO:0007669"/>
    <property type="project" value="InterPro"/>
</dbReference>
<evidence type="ECO:0000313" key="3">
    <source>
        <dbReference type="Proteomes" id="UP000231466"/>
    </source>
</evidence>
<dbReference type="InterPro" id="IPR011146">
    <property type="entry name" value="HIT-like"/>
</dbReference>
<dbReference type="SUPFAM" id="SSF54197">
    <property type="entry name" value="HIT-like"/>
    <property type="match status" value="1"/>
</dbReference>
<gene>
    <name evidence="2" type="ORF">COT89_03105</name>
</gene>
<dbReference type="InterPro" id="IPR036265">
    <property type="entry name" value="HIT-like_sf"/>
</dbReference>
<dbReference type="AlphaFoldDB" id="A0A2H0VF51"/>
<comment type="caution">
    <text evidence="2">The sequence shown here is derived from an EMBL/GenBank/DDBJ whole genome shotgun (WGS) entry which is preliminary data.</text>
</comment>
<sequence>MVVNDTPDSGKGILYNTRWAGDYRGKLEEAEKRGVCIFCLKELERSGRKFRRLDSAIMFENEFPSKGAKIHLLIVSERHVTSPADLHLHEWMDILRMFIQVTEEMGVDGGALVVRFGDSDISGATVHHLHFHLVVPKLDERGLSTPVAFYVG</sequence>